<dbReference type="PANTHER" id="PTHR48050:SF13">
    <property type="entry name" value="STEROL 3-BETA-GLUCOSYLTRANSFERASE UGT80A2"/>
    <property type="match status" value="1"/>
</dbReference>
<evidence type="ECO:0000259" key="1">
    <source>
        <dbReference type="Pfam" id="PF03033"/>
    </source>
</evidence>
<dbReference type="Gene3D" id="3.40.50.2000">
    <property type="entry name" value="Glycogen Phosphorylase B"/>
    <property type="match status" value="2"/>
</dbReference>
<dbReference type="EC" id="2.4.1.317" evidence="3"/>
<dbReference type="EMBL" id="CP114014">
    <property type="protein sequence ID" value="XAY06780.1"/>
    <property type="molecule type" value="Genomic_DNA"/>
</dbReference>
<evidence type="ECO:0000259" key="2">
    <source>
        <dbReference type="Pfam" id="PF06722"/>
    </source>
</evidence>
<keyword evidence="3" id="KW-0808">Transferase</keyword>
<dbReference type="GO" id="GO:0008194">
    <property type="term" value="F:UDP-glycosyltransferase activity"/>
    <property type="evidence" value="ECO:0007669"/>
    <property type="project" value="InterPro"/>
</dbReference>
<feature type="domain" description="Erythromycin biosynthesis protein CIII-like C-terminal" evidence="2">
    <location>
        <begin position="299"/>
        <end position="387"/>
    </location>
</feature>
<protein>
    <submittedName>
        <fullName evidence="3">O-mycaminosyltylonolide 6-deoxyallosyltransferase</fullName>
        <ecNumber evidence="3">2.4.1.317</ecNumber>
    </submittedName>
</protein>
<dbReference type="GO" id="GO:0033072">
    <property type="term" value="P:vancomycin biosynthetic process"/>
    <property type="evidence" value="ECO:0007669"/>
    <property type="project" value="UniProtKB-ARBA"/>
</dbReference>
<sequence>MRIVFFSHGTRGDVWPAVALGARLRGRGHDITVVTAGEFRPLVEGAGLQFGRLPVNLTEHLSSEAGQRLLRRGSAAVLRDLQRVYNSHAAETDDAFVRHGAGAEAIVAAPVTWDRGQALADALEVPMAILYPVPVTRTAAYTCPGLTGRSAPSPLVRRASFDVAEWIWRRSAASSTAAFRRRLGLPTDGATTYRRHQHDGALGLCTWSPQVVPRPDDFLAGIHHTGAWTPPAEVRAATDEGLPPELEAWIAAGDPPVFLGFGSMPVLHPGALLEDVVAVARSLGVRAIISAGWAGNTDVALPDHVRLVGAVDHDRLMPLCTAAVHHGGTGTTAASTRAGCPTVVCSVFCDQPWWGNRIVQLGVGAHLPFRRLDRRRLETALRDVLRPEVVERAGALGAAIRAEGDGLPAAATALEDWLVTAEPTPADGTLRRRRRSTAAA</sequence>
<dbReference type="InterPro" id="IPR004276">
    <property type="entry name" value="GlycoTrans_28_N"/>
</dbReference>
<dbReference type="KEGG" id="parq:DSM112329_03658"/>
<dbReference type="CDD" id="cd03784">
    <property type="entry name" value="GT1_Gtf-like"/>
    <property type="match status" value="1"/>
</dbReference>
<dbReference type="InterPro" id="IPR002213">
    <property type="entry name" value="UDP_glucos_trans"/>
</dbReference>
<dbReference type="InterPro" id="IPR050426">
    <property type="entry name" value="Glycosyltransferase_28"/>
</dbReference>
<dbReference type="GO" id="GO:0005975">
    <property type="term" value="P:carbohydrate metabolic process"/>
    <property type="evidence" value="ECO:0007669"/>
    <property type="project" value="InterPro"/>
</dbReference>
<organism evidence="3">
    <name type="scientific">Paraconexibacter sp. AEG42_29</name>
    <dbReference type="NCBI Taxonomy" id="2997339"/>
    <lineage>
        <taxon>Bacteria</taxon>
        <taxon>Bacillati</taxon>
        <taxon>Actinomycetota</taxon>
        <taxon>Thermoleophilia</taxon>
        <taxon>Solirubrobacterales</taxon>
        <taxon>Paraconexibacteraceae</taxon>
        <taxon>Paraconexibacter</taxon>
    </lineage>
</organism>
<dbReference type="AlphaFoldDB" id="A0AAU7AYT0"/>
<evidence type="ECO:0000313" key="3">
    <source>
        <dbReference type="EMBL" id="XAY06780.1"/>
    </source>
</evidence>
<accession>A0AAU7AYT0</accession>
<dbReference type="PANTHER" id="PTHR48050">
    <property type="entry name" value="STEROL 3-BETA-GLUCOSYLTRANSFERASE"/>
    <property type="match status" value="1"/>
</dbReference>
<name>A0AAU7AYT0_9ACTN</name>
<dbReference type="SUPFAM" id="SSF53756">
    <property type="entry name" value="UDP-Glycosyltransferase/glycogen phosphorylase"/>
    <property type="match status" value="1"/>
</dbReference>
<keyword evidence="3" id="KW-0328">Glycosyltransferase</keyword>
<dbReference type="InterPro" id="IPR010610">
    <property type="entry name" value="EryCIII-like_C"/>
</dbReference>
<proteinExistence type="predicted"/>
<dbReference type="Pfam" id="PF06722">
    <property type="entry name" value="EryCIII-like_C"/>
    <property type="match status" value="1"/>
</dbReference>
<dbReference type="GO" id="GO:0016758">
    <property type="term" value="F:hexosyltransferase activity"/>
    <property type="evidence" value="ECO:0007669"/>
    <property type="project" value="InterPro"/>
</dbReference>
<dbReference type="FunFam" id="3.40.50.2000:FF:000009">
    <property type="entry name" value="Sterol 3-beta-glucosyltransferase UGT80A2"/>
    <property type="match status" value="1"/>
</dbReference>
<reference evidence="3" key="1">
    <citation type="submission" date="2022-12" db="EMBL/GenBank/DDBJ databases">
        <title>Paraconexibacter alkalitolerans sp. nov. and Baekduia alba sp. nov., isolated from soil and emended description of the genera Paraconexibacter (Chun et al., 2020) and Baekduia (An et al., 2020).</title>
        <authorList>
            <person name="Vieira S."/>
            <person name="Huber K.J."/>
            <person name="Geppert A."/>
            <person name="Wolf J."/>
            <person name="Neumann-Schaal M."/>
            <person name="Muesken M."/>
            <person name="Overmann J."/>
        </authorList>
    </citation>
    <scope>NUCLEOTIDE SEQUENCE</scope>
    <source>
        <strain evidence="3">AEG42_29</strain>
    </source>
</reference>
<feature type="domain" description="Glycosyltransferase family 28 N-terminal" evidence="1">
    <location>
        <begin position="3"/>
        <end position="84"/>
    </location>
</feature>
<gene>
    <name evidence="3" type="primary">tylN_2</name>
    <name evidence="3" type="ORF">DSM112329_03658</name>
</gene>
<dbReference type="Pfam" id="PF03033">
    <property type="entry name" value="Glyco_transf_28"/>
    <property type="match status" value="1"/>
</dbReference>
<dbReference type="RefSeq" id="WP_354697998.1">
    <property type="nucleotide sequence ID" value="NZ_CP114014.1"/>
</dbReference>